<dbReference type="PANTHER" id="PTHR10625">
    <property type="entry name" value="HISTONE DEACETYLASE HDAC1-RELATED"/>
    <property type="match status" value="1"/>
</dbReference>
<feature type="domain" description="Histone deacetylase" evidence="1">
    <location>
        <begin position="115"/>
        <end position="419"/>
    </location>
</feature>
<proteinExistence type="predicted"/>
<name>A0ABP0UPG3_9BRYO</name>
<dbReference type="Proteomes" id="UP001497512">
    <property type="component" value="Chromosome 5"/>
</dbReference>
<keyword evidence="3" id="KW-1185">Reference proteome</keyword>
<dbReference type="InterPro" id="IPR023696">
    <property type="entry name" value="Ureohydrolase_dom_sf"/>
</dbReference>
<dbReference type="PANTHER" id="PTHR10625:SF11">
    <property type="entry name" value="HISTONE DEACETYLASE 14, CHLOROPLASTIC"/>
    <property type="match status" value="1"/>
</dbReference>
<reference evidence="2" key="1">
    <citation type="submission" date="2024-02" db="EMBL/GenBank/DDBJ databases">
        <authorList>
            <consortium name="ELIXIR-Norway"/>
            <consortium name="Elixir Norway"/>
        </authorList>
    </citation>
    <scope>NUCLEOTIDE SEQUENCE</scope>
</reference>
<evidence type="ECO:0000259" key="1">
    <source>
        <dbReference type="Pfam" id="PF00850"/>
    </source>
</evidence>
<dbReference type="EMBL" id="OZ019897">
    <property type="protein sequence ID" value="CAK9225705.1"/>
    <property type="molecule type" value="Genomic_DNA"/>
</dbReference>
<protein>
    <recommendedName>
        <fullName evidence="1">Histone deacetylase domain-containing protein</fullName>
    </recommendedName>
</protein>
<evidence type="ECO:0000313" key="3">
    <source>
        <dbReference type="Proteomes" id="UP001497512"/>
    </source>
</evidence>
<dbReference type="InterPro" id="IPR000286">
    <property type="entry name" value="HDACs"/>
</dbReference>
<dbReference type="InterPro" id="IPR037138">
    <property type="entry name" value="His_deacetylse_dom_sf"/>
</dbReference>
<dbReference type="SUPFAM" id="SSF52768">
    <property type="entry name" value="Arginase/deacetylase"/>
    <property type="match status" value="1"/>
</dbReference>
<organism evidence="2 3">
    <name type="scientific">Sphagnum troendelagicum</name>
    <dbReference type="NCBI Taxonomy" id="128251"/>
    <lineage>
        <taxon>Eukaryota</taxon>
        <taxon>Viridiplantae</taxon>
        <taxon>Streptophyta</taxon>
        <taxon>Embryophyta</taxon>
        <taxon>Bryophyta</taxon>
        <taxon>Sphagnophytina</taxon>
        <taxon>Sphagnopsida</taxon>
        <taxon>Sphagnales</taxon>
        <taxon>Sphagnaceae</taxon>
        <taxon>Sphagnum</taxon>
    </lineage>
</organism>
<evidence type="ECO:0000313" key="2">
    <source>
        <dbReference type="EMBL" id="CAK9225705.1"/>
    </source>
</evidence>
<gene>
    <name evidence="2" type="ORF">CSSPTR1EN2_LOCUS17819</name>
</gene>
<dbReference type="CDD" id="cd09992">
    <property type="entry name" value="HDAC_classII"/>
    <property type="match status" value="1"/>
</dbReference>
<sequence>MTASGVMMSRTSSMMHILPFVLQQQQKTRSYSGMCVTRLIMTGRTRLAVATASTPFQKQTCHLTVKCELGDSGVSSLGGAGHLRPTELLMPLSQLVEAKVLYCAVPAMGHNQEGHPECNARVPSILEALQKGNLTPETRGKDIVRIKDFRAASKDDIAAVHTMAYVKGLEKVMTRAEDEGIIFLDGTGPTYATPTTYHDSVLAAGAGFALVDSVVAASRETQSPPVGFALLRPPGHHAVPTGPMGFCVFGNVAVAARYAQRVHKLQRVLIIDYDVHHGNGTHDAFYNDPDIFFLSTHQAGSYPGTGKMEEVGEGAGEGTSLNLPLPGGSGNETMSYVFEEVIVPAAQRFKPDIILVSAGYDAHFEDPLAGLQFTTGTYYQLAKGIKELASELCRGRCVFFLEGGYDLRSLSNSVAESFRAFLGDASLSSKLDNPAVLYDEPSIVARQAIDKVKSLHSL</sequence>
<dbReference type="InterPro" id="IPR023801">
    <property type="entry name" value="His_deacetylse_dom"/>
</dbReference>
<dbReference type="PRINTS" id="PR01270">
    <property type="entry name" value="HDASUPER"/>
</dbReference>
<dbReference type="Pfam" id="PF00850">
    <property type="entry name" value="Hist_deacetyl"/>
    <property type="match status" value="1"/>
</dbReference>
<dbReference type="Gene3D" id="3.40.800.20">
    <property type="entry name" value="Histone deacetylase domain"/>
    <property type="match status" value="1"/>
</dbReference>
<accession>A0ABP0UPG3</accession>